<comment type="caution">
    <text evidence="2">The sequence shown here is derived from an EMBL/GenBank/DDBJ whole genome shotgun (WGS) entry which is preliminary data.</text>
</comment>
<evidence type="ECO:0000256" key="1">
    <source>
        <dbReference type="SAM" id="MobiDB-lite"/>
    </source>
</evidence>
<dbReference type="EMBL" id="JBFOLK010000005">
    <property type="protein sequence ID" value="KAL2512154.1"/>
    <property type="molecule type" value="Genomic_DNA"/>
</dbReference>
<sequence length="261" mass="29642">MGGHRGKTKEPMSWSDENEQAFIGILYENVKSGKLQCSTFTKDEWGKINKDMIVVTKSDYGINKTEYRTFKKEGCKHYELLGEIFGGTTATGSLGNASTQLPPTSDEERQLEDDFLSRGVHVHVENDDDDEVANTRRRDDGTSNERRRKEPKISKSGKLEACMAQWSSTISMRNDETELRTLYLKEKLARMQGKSSTQSGDSEATSSDPYSNMVCLNILNNMEDVSNEVYMKAIKAFKDLDFRMSFVMMPEIRRGPILELL</sequence>
<protein>
    <submittedName>
        <fullName evidence="2">Myb DNA-bind 3 domain-containing protein</fullName>
    </submittedName>
</protein>
<name>A0ABD1THM9_9LAMI</name>
<feature type="compositionally biased region" description="Polar residues" evidence="1">
    <location>
        <begin position="89"/>
        <end position="103"/>
    </location>
</feature>
<feature type="compositionally biased region" description="Basic and acidic residues" evidence="1">
    <location>
        <begin position="133"/>
        <end position="153"/>
    </location>
</feature>
<organism evidence="2 3">
    <name type="scientific">Abeliophyllum distichum</name>
    <dbReference type="NCBI Taxonomy" id="126358"/>
    <lineage>
        <taxon>Eukaryota</taxon>
        <taxon>Viridiplantae</taxon>
        <taxon>Streptophyta</taxon>
        <taxon>Embryophyta</taxon>
        <taxon>Tracheophyta</taxon>
        <taxon>Spermatophyta</taxon>
        <taxon>Magnoliopsida</taxon>
        <taxon>eudicotyledons</taxon>
        <taxon>Gunneridae</taxon>
        <taxon>Pentapetalae</taxon>
        <taxon>asterids</taxon>
        <taxon>lamiids</taxon>
        <taxon>Lamiales</taxon>
        <taxon>Oleaceae</taxon>
        <taxon>Forsythieae</taxon>
        <taxon>Abeliophyllum</taxon>
    </lineage>
</organism>
<dbReference type="PANTHER" id="PTHR47584">
    <property type="match status" value="1"/>
</dbReference>
<evidence type="ECO:0000313" key="2">
    <source>
        <dbReference type="EMBL" id="KAL2512154.1"/>
    </source>
</evidence>
<dbReference type="Proteomes" id="UP001604336">
    <property type="component" value="Unassembled WGS sequence"/>
</dbReference>
<feature type="region of interest" description="Disordered" evidence="1">
    <location>
        <begin position="89"/>
        <end position="156"/>
    </location>
</feature>
<dbReference type="InterPro" id="IPR045026">
    <property type="entry name" value="LIMYB"/>
</dbReference>
<proteinExistence type="predicted"/>
<evidence type="ECO:0000313" key="3">
    <source>
        <dbReference type="Proteomes" id="UP001604336"/>
    </source>
</evidence>
<dbReference type="PANTHER" id="PTHR47584:SF14">
    <property type="entry name" value="L10-INTERACTING MYB DOMAIN-CONTAINING PROTEIN-LIKE"/>
    <property type="match status" value="1"/>
</dbReference>
<accession>A0ABD1THM9</accession>
<keyword evidence="3" id="KW-1185">Reference proteome</keyword>
<gene>
    <name evidence="2" type="ORF">Adt_17754</name>
</gene>
<reference evidence="3" key="1">
    <citation type="submission" date="2024-07" db="EMBL/GenBank/DDBJ databases">
        <title>Two chromosome-level genome assemblies of Korean endemic species Abeliophyllum distichum and Forsythia ovata (Oleaceae).</title>
        <authorList>
            <person name="Jang H."/>
        </authorList>
    </citation>
    <scope>NUCLEOTIDE SEQUENCE [LARGE SCALE GENOMIC DNA]</scope>
</reference>
<dbReference type="AlphaFoldDB" id="A0ABD1THM9"/>